<feature type="signal peptide" evidence="1">
    <location>
        <begin position="1"/>
        <end position="23"/>
    </location>
</feature>
<dbReference type="Proteomes" id="UP001236663">
    <property type="component" value="Unassembled WGS sequence"/>
</dbReference>
<feature type="chain" id="PRO_5045054959" evidence="1">
    <location>
        <begin position="24"/>
        <end position="205"/>
    </location>
</feature>
<evidence type="ECO:0000313" key="3">
    <source>
        <dbReference type="EMBL" id="MDN3688091.1"/>
    </source>
</evidence>
<keyword evidence="1" id="KW-0732">Signal</keyword>
<proteinExistence type="predicted"/>
<feature type="domain" description="Thioredoxin" evidence="2">
    <location>
        <begin position="28"/>
        <end position="185"/>
    </location>
</feature>
<sequence>MKNFRTLSLFLFSIFLVSSLVLAQDKGYVVGDTAMGFDLQTVDGSQVSLDGLENNKGAIVIFSCNTCPYVQAYEDRMIDLHQRYAPKGYPVIAINSNDEQVSPGDSFDAMQQRAQEKDFPFAYAYDKSQEVIKTYGATRTPQVYLLEKQDDQYLVRYIGAIDNNYQDAASVSEPYLANAVDALLEGKEVTRKTSKAIGCSIKWSR</sequence>
<dbReference type="RefSeq" id="WP_240459251.1">
    <property type="nucleotide sequence ID" value="NZ_JAUFQS010000007.1"/>
</dbReference>
<dbReference type="EMBL" id="JAUFQS010000007">
    <property type="protein sequence ID" value="MDN3688091.1"/>
    <property type="molecule type" value="Genomic_DNA"/>
</dbReference>
<accession>A0ABT8C5T1</accession>
<dbReference type="InterPro" id="IPR013766">
    <property type="entry name" value="Thioredoxin_domain"/>
</dbReference>
<comment type="caution">
    <text evidence="3">The sequence shown here is derived from an EMBL/GenBank/DDBJ whole genome shotgun (WGS) entry which is preliminary data.</text>
</comment>
<name>A0ABT8C5T1_9BACT</name>
<protein>
    <submittedName>
        <fullName evidence="3">Thioredoxin family protein</fullName>
    </submittedName>
</protein>
<evidence type="ECO:0000259" key="2">
    <source>
        <dbReference type="PROSITE" id="PS51352"/>
    </source>
</evidence>
<dbReference type="InterPro" id="IPR047262">
    <property type="entry name" value="PRX-like1"/>
</dbReference>
<keyword evidence="4" id="KW-1185">Reference proteome</keyword>
<dbReference type="InterPro" id="IPR036249">
    <property type="entry name" value="Thioredoxin-like_sf"/>
</dbReference>
<dbReference type="Gene3D" id="3.40.30.10">
    <property type="entry name" value="Glutaredoxin"/>
    <property type="match status" value="1"/>
</dbReference>
<dbReference type="InterPro" id="IPR000866">
    <property type="entry name" value="AhpC/TSA"/>
</dbReference>
<dbReference type="PROSITE" id="PS51352">
    <property type="entry name" value="THIOREDOXIN_2"/>
    <property type="match status" value="1"/>
</dbReference>
<dbReference type="SUPFAM" id="SSF52833">
    <property type="entry name" value="Thioredoxin-like"/>
    <property type="match status" value="1"/>
</dbReference>
<dbReference type="Pfam" id="PF00578">
    <property type="entry name" value="AhpC-TSA"/>
    <property type="match status" value="1"/>
</dbReference>
<evidence type="ECO:0000313" key="4">
    <source>
        <dbReference type="Proteomes" id="UP001236663"/>
    </source>
</evidence>
<dbReference type="PANTHER" id="PTHR43640">
    <property type="entry name" value="OS07G0260300 PROTEIN"/>
    <property type="match status" value="1"/>
</dbReference>
<gene>
    <name evidence="3" type="ORF">QWZ15_09635</name>
</gene>
<evidence type="ECO:0000256" key="1">
    <source>
        <dbReference type="SAM" id="SignalP"/>
    </source>
</evidence>
<reference evidence="4" key="1">
    <citation type="journal article" date="2019" name="Int. J. Syst. Evol. Microbiol.">
        <title>The Global Catalogue of Microorganisms (GCM) 10K type strain sequencing project: providing services to taxonomists for standard genome sequencing and annotation.</title>
        <authorList>
            <consortium name="The Broad Institute Genomics Platform"/>
            <consortium name="The Broad Institute Genome Sequencing Center for Infectious Disease"/>
            <person name="Wu L."/>
            <person name="Ma J."/>
        </authorList>
    </citation>
    <scope>NUCLEOTIDE SEQUENCE [LARGE SCALE GENOMIC DNA]</scope>
    <source>
        <strain evidence="4">CECT 7706</strain>
    </source>
</reference>
<organism evidence="3 4">
    <name type="scientific">Cyclobacterium jeungdonense</name>
    <dbReference type="NCBI Taxonomy" id="708087"/>
    <lineage>
        <taxon>Bacteria</taxon>
        <taxon>Pseudomonadati</taxon>
        <taxon>Bacteroidota</taxon>
        <taxon>Cytophagia</taxon>
        <taxon>Cytophagales</taxon>
        <taxon>Cyclobacteriaceae</taxon>
        <taxon>Cyclobacterium</taxon>
    </lineage>
</organism>
<dbReference type="PANTHER" id="PTHR43640:SF1">
    <property type="entry name" value="THIOREDOXIN-DEPENDENT PEROXIREDOXIN"/>
    <property type="match status" value="1"/>
</dbReference>
<dbReference type="CDD" id="cd02969">
    <property type="entry name" value="PRX_like1"/>
    <property type="match status" value="1"/>
</dbReference>